<dbReference type="AlphaFoldDB" id="A0A9D4DR73"/>
<accession>A0A9D4DR73</accession>
<organism evidence="1 2">
    <name type="scientific">Dreissena polymorpha</name>
    <name type="common">Zebra mussel</name>
    <name type="synonym">Mytilus polymorpha</name>
    <dbReference type="NCBI Taxonomy" id="45954"/>
    <lineage>
        <taxon>Eukaryota</taxon>
        <taxon>Metazoa</taxon>
        <taxon>Spiralia</taxon>
        <taxon>Lophotrochozoa</taxon>
        <taxon>Mollusca</taxon>
        <taxon>Bivalvia</taxon>
        <taxon>Autobranchia</taxon>
        <taxon>Heteroconchia</taxon>
        <taxon>Euheterodonta</taxon>
        <taxon>Imparidentia</taxon>
        <taxon>Neoheterodontei</taxon>
        <taxon>Myida</taxon>
        <taxon>Dreissenoidea</taxon>
        <taxon>Dreissenidae</taxon>
        <taxon>Dreissena</taxon>
    </lineage>
</organism>
<reference evidence="1" key="2">
    <citation type="submission" date="2020-11" db="EMBL/GenBank/DDBJ databases">
        <authorList>
            <person name="McCartney M.A."/>
            <person name="Auch B."/>
            <person name="Kono T."/>
            <person name="Mallez S."/>
            <person name="Becker A."/>
            <person name="Gohl D.M."/>
            <person name="Silverstein K.A.T."/>
            <person name="Koren S."/>
            <person name="Bechman K.B."/>
            <person name="Herman A."/>
            <person name="Abrahante J.E."/>
            <person name="Garbe J."/>
        </authorList>
    </citation>
    <scope>NUCLEOTIDE SEQUENCE</scope>
    <source>
        <strain evidence="1">Duluth1</strain>
        <tissue evidence="1">Whole animal</tissue>
    </source>
</reference>
<gene>
    <name evidence="1" type="ORF">DPMN_187253</name>
</gene>
<dbReference type="Proteomes" id="UP000828390">
    <property type="component" value="Unassembled WGS sequence"/>
</dbReference>
<proteinExistence type="predicted"/>
<evidence type="ECO:0000313" key="1">
    <source>
        <dbReference type="EMBL" id="KAH3752632.1"/>
    </source>
</evidence>
<dbReference type="EMBL" id="JAIWYP010000010">
    <property type="protein sequence ID" value="KAH3752632.1"/>
    <property type="molecule type" value="Genomic_DNA"/>
</dbReference>
<reference evidence="1" key="1">
    <citation type="journal article" date="2019" name="bioRxiv">
        <title>The Genome of the Zebra Mussel, Dreissena polymorpha: A Resource for Invasive Species Research.</title>
        <authorList>
            <person name="McCartney M.A."/>
            <person name="Auch B."/>
            <person name="Kono T."/>
            <person name="Mallez S."/>
            <person name="Zhang Y."/>
            <person name="Obille A."/>
            <person name="Becker A."/>
            <person name="Abrahante J.E."/>
            <person name="Garbe J."/>
            <person name="Badalamenti J.P."/>
            <person name="Herman A."/>
            <person name="Mangelson H."/>
            <person name="Liachko I."/>
            <person name="Sullivan S."/>
            <person name="Sone E.D."/>
            <person name="Koren S."/>
            <person name="Silverstein K.A.T."/>
            <person name="Beckman K.B."/>
            <person name="Gohl D.M."/>
        </authorList>
    </citation>
    <scope>NUCLEOTIDE SEQUENCE</scope>
    <source>
        <strain evidence="1">Duluth1</strain>
        <tissue evidence="1">Whole animal</tissue>
    </source>
</reference>
<sequence>MLCGTRQKLPLPIVQQVAKPLVNQDEFPKESPFIAIISDGSTDTASKEAEIVFVRAAAKREIKRVLDTYCLYILLN</sequence>
<name>A0A9D4DR73_DREPO</name>
<protein>
    <submittedName>
        <fullName evidence="1">Uncharacterized protein</fullName>
    </submittedName>
</protein>
<keyword evidence="2" id="KW-1185">Reference proteome</keyword>
<comment type="caution">
    <text evidence="1">The sequence shown here is derived from an EMBL/GenBank/DDBJ whole genome shotgun (WGS) entry which is preliminary data.</text>
</comment>
<evidence type="ECO:0000313" key="2">
    <source>
        <dbReference type="Proteomes" id="UP000828390"/>
    </source>
</evidence>